<name>A0A6C0HBY1_9ZZZZ</name>
<dbReference type="InterPro" id="IPR001173">
    <property type="entry name" value="Glyco_trans_2-like"/>
</dbReference>
<keyword evidence="1" id="KW-0175">Coiled coil</keyword>
<dbReference type="Pfam" id="PF00535">
    <property type="entry name" value="Glycos_transf_2"/>
    <property type="match status" value="1"/>
</dbReference>
<dbReference type="InterPro" id="IPR029044">
    <property type="entry name" value="Nucleotide-diphossugar_trans"/>
</dbReference>
<accession>A0A6C0HBY1</accession>
<dbReference type="Gene3D" id="3.90.550.10">
    <property type="entry name" value="Spore Coat Polysaccharide Biosynthesis Protein SpsA, Chain A"/>
    <property type="match status" value="1"/>
</dbReference>
<dbReference type="EMBL" id="MN739922">
    <property type="protein sequence ID" value="QHT77890.1"/>
    <property type="molecule type" value="Genomic_DNA"/>
</dbReference>
<dbReference type="PANTHER" id="PTHR22916">
    <property type="entry name" value="GLYCOSYLTRANSFERASE"/>
    <property type="match status" value="1"/>
</dbReference>
<feature type="domain" description="Glycosyltransferase 2-like" evidence="2">
    <location>
        <begin position="12"/>
        <end position="140"/>
    </location>
</feature>
<evidence type="ECO:0000256" key="1">
    <source>
        <dbReference type="SAM" id="Coils"/>
    </source>
</evidence>
<reference evidence="3" key="1">
    <citation type="journal article" date="2020" name="Nature">
        <title>Giant virus diversity and host interactions through global metagenomics.</title>
        <authorList>
            <person name="Schulz F."/>
            <person name="Roux S."/>
            <person name="Paez-Espino D."/>
            <person name="Jungbluth S."/>
            <person name="Walsh D.A."/>
            <person name="Denef V.J."/>
            <person name="McMahon K.D."/>
            <person name="Konstantinidis K.T."/>
            <person name="Eloe-Fadrosh E.A."/>
            <person name="Kyrpides N.C."/>
            <person name="Woyke T."/>
        </authorList>
    </citation>
    <scope>NUCLEOTIDE SEQUENCE</scope>
    <source>
        <strain evidence="3">GVMAG-M-3300023179-90</strain>
    </source>
</reference>
<dbReference type="CDD" id="cd00761">
    <property type="entry name" value="Glyco_tranf_GTA_type"/>
    <property type="match status" value="1"/>
</dbReference>
<evidence type="ECO:0000313" key="3">
    <source>
        <dbReference type="EMBL" id="QHT77890.1"/>
    </source>
</evidence>
<dbReference type="PANTHER" id="PTHR22916:SF3">
    <property type="entry name" value="UDP-GLCNAC:BETAGAL BETA-1,3-N-ACETYLGLUCOSAMINYLTRANSFERASE-LIKE PROTEIN 1"/>
    <property type="match status" value="1"/>
</dbReference>
<proteinExistence type="predicted"/>
<feature type="coiled-coil region" evidence="1">
    <location>
        <begin position="317"/>
        <end position="358"/>
    </location>
</feature>
<evidence type="ECO:0000259" key="2">
    <source>
        <dbReference type="Pfam" id="PF00535"/>
    </source>
</evidence>
<protein>
    <recommendedName>
        <fullName evidence="2">Glycosyltransferase 2-like domain-containing protein</fullName>
    </recommendedName>
</protein>
<sequence>MGKNKKHRPFVSICTPTFNRRPFIENMFQCFRNQDYPKDRMEWIIVDDGTDKINDLIAKANIPQIKYFAVDTKMTLGAKRNLMHKHTKGSIIVYMDDDDYYPPDRVSHAVEKLESNKQALCAGSSEIYIYFKTLNRMVQCGPYGPNHATAGTFAFRRELLDQTKYEDHAALAEERAFLKDYTIPFVQLDPMKSILVFSHEHNTFDKRKMLENPHPDYLKDSTKTVNDFIKNKNEESIKDFFMNKIDKLLEAYEPGSPKMKPDVLEQIKKIEAERAEMLKKAQNQTANQIILQKPGEEPVVITPHEAVNIMQQQQGYIGELSKEKEVNTKRIAELEKMIIQLQMQIISKNKELKELKSTTSVVSPTETKPNNNNEEVITTNVLSAAEIPKSVPLMMVEAD</sequence>
<dbReference type="GO" id="GO:0016758">
    <property type="term" value="F:hexosyltransferase activity"/>
    <property type="evidence" value="ECO:0007669"/>
    <property type="project" value="UniProtKB-ARBA"/>
</dbReference>
<organism evidence="3">
    <name type="scientific">viral metagenome</name>
    <dbReference type="NCBI Taxonomy" id="1070528"/>
    <lineage>
        <taxon>unclassified sequences</taxon>
        <taxon>metagenomes</taxon>
        <taxon>organismal metagenomes</taxon>
    </lineage>
</organism>
<dbReference type="AlphaFoldDB" id="A0A6C0HBY1"/>
<dbReference type="SUPFAM" id="SSF53448">
    <property type="entry name" value="Nucleotide-diphospho-sugar transferases"/>
    <property type="match status" value="1"/>
</dbReference>